<protein>
    <submittedName>
        <fullName evidence="1">Uncharacterized protein</fullName>
    </submittedName>
</protein>
<keyword evidence="2" id="KW-1185">Reference proteome</keyword>
<proteinExistence type="predicted"/>
<evidence type="ECO:0000313" key="2">
    <source>
        <dbReference type="Proteomes" id="UP001215280"/>
    </source>
</evidence>
<evidence type="ECO:0000313" key="1">
    <source>
        <dbReference type="EMBL" id="KAJ7758976.1"/>
    </source>
</evidence>
<dbReference type="AlphaFoldDB" id="A0AAD7JBK9"/>
<organism evidence="1 2">
    <name type="scientific">Mycena maculata</name>
    <dbReference type="NCBI Taxonomy" id="230809"/>
    <lineage>
        <taxon>Eukaryota</taxon>
        <taxon>Fungi</taxon>
        <taxon>Dikarya</taxon>
        <taxon>Basidiomycota</taxon>
        <taxon>Agaricomycotina</taxon>
        <taxon>Agaricomycetes</taxon>
        <taxon>Agaricomycetidae</taxon>
        <taxon>Agaricales</taxon>
        <taxon>Marasmiineae</taxon>
        <taxon>Mycenaceae</taxon>
        <taxon>Mycena</taxon>
    </lineage>
</organism>
<name>A0AAD7JBK9_9AGAR</name>
<dbReference type="EMBL" id="JARJLG010000053">
    <property type="protein sequence ID" value="KAJ7758976.1"/>
    <property type="molecule type" value="Genomic_DNA"/>
</dbReference>
<sequence>MNGGKFRKAEALLWAKEDQASWEATAVVDEDVDWVQWIGKFLLTFDPLRTTYDWSMIEAAPEGIHVRQTQYVKLVKECLNGMYVWADKPLKDLIQIHRRVHWNVLQSWRPQLAGLGDRGKFCVVCMVEGNGANEFQNLSRTGTQVTEVLTMELKWCRN</sequence>
<accession>A0AAD7JBK9</accession>
<dbReference type="Proteomes" id="UP001215280">
    <property type="component" value="Unassembled WGS sequence"/>
</dbReference>
<gene>
    <name evidence="1" type="ORF">DFH07DRAFT_772312</name>
</gene>
<comment type="caution">
    <text evidence="1">The sequence shown here is derived from an EMBL/GenBank/DDBJ whole genome shotgun (WGS) entry which is preliminary data.</text>
</comment>
<reference evidence="1" key="1">
    <citation type="submission" date="2023-03" db="EMBL/GenBank/DDBJ databases">
        <title>Massive genome expansion in bonnet fungi (Mycena s.s.) driven by repeated elements and novel gene families across ecological guilds.</title>
        <authorList>
            <consortium name="Lawrence Berkeley National Laboratory"/>
            <person name="Harder C.B."/>
            <person name="Miyauchi S."/>
            <person name="Viragh M."/>
            <person name="Kuo A."/>
            <person name="Thoen E."/>
            <person name="Andreopoulos B."/>
            <person name="Lu D."/>
            <person name="Skrede I."/>
            <person name="Drula E."/>
            <person name="Henrissat B."/>
            <person name="Morin E."/>
            <person name="Kohler A."/>
            <person name="Barry K."/>
            <person name="LaButti K."/>
            <person name="Morin E."/>
            <person name="Salamov A."/>
            <person name="Lipzen A."/>
            <person name="Mereny Z."/>
            <person name="Hegedus B."/>
            <person name="Baldrian P."/>
            <person name="Stursova M."/>
            <person name="Weitz H."/>
            <person name="Taylor A."/>
            <person name="Grigoriev I.V."/>
            <person name="Nagy L.G."/>
            <person name="Martin F."/>
            <person name="Kauserud H."/>
        </authorList>
    </citation>
    <scope>NUCLEOTIDE SEQUENCE</scope>
    <source>
        <strain evidence="1">CBHHK188m</strain>
    </source>
</reference>